<name>A0ABS5L6R8_9ACTN</name>
<dbReference type="Proteomes" id="UP000730482">
    <property type="component" value="Unassembled WGS sequence"/>
</dbReference>
<dbReference type="Gene3D" id="3.40.50.300">
    <property type="entry name" value="P-loop containing nucleotide triphosphate hydrolases"/>
    <property type="match status" value="1"/>
</dbReference>
<dbReference type="Pfam" id="PF00005">
    <property type="entry name" value="ABC_tran"/>
    <property type="match status" value="1"/>
</dbReference>
<evidence type="ECO:0000313" key="6">
    <source>
        <dbReference type="Proteomes" id="UP000730482"/>
    </source>
</evidence>
<sequence>MTAPAAPSPHLTARGVVRRFGGVIAVDGVDLSVPPARITALVGPNGAGKSTLFDCLSGTLRPDAGRVLLGGRDIAHLPDYRRARLGLARTFQQLAIFPGLTVAENVRIGAEGRPGGTLRGLVGLPDPARGQTALATDRALRLAGLAALRDHPVADLPTGTLRMVELARALAGAPRVLLLDEPAAGLDATEATRLAAVLRALSAEGMALLLVEHDVDLVAELADVVYVMAAGRVVARGPAAAVLADPEVGALWSRGRAQP</sequence>
<dbReference type="SMART" id="SM00382">
    <property type="entry name" value="AAA"/>
    <property type="match status" value="1"/>
</dbReference>
<dbReference type="InterPro" id="IPR003593">
    <property type="entry name" value="AAA+_ATPase"/>
</dbReference>
<comment type="caution">
    <text evidence="5">The sequence shown here is derived from an EMBL/GenBank/DDBJ whole genome shotgun (WGS) entry which is preliminary data.</text>
</comment>
<accession>A0ABS5L6R8</accession>
<protein>
    <submittedName>
        <fullName evidence="5">ABC transporter ATP-binding protein</fullName>
    </submittedName>
</protein>
<keyword evidence="1" id="KW-0813">Transport</keyword>
<keyword evidence="3 5" id="KW-0067">ATP-binding</keyword>
<evidence type="ECO:0000313" key="5">
    <source>
        <dbReference type="EMBL" id="MBS2554031.1"/>
    </source>
</evidence>
<evidence type="ECO:0000256" key="1">
    <source>
        <dbReference type="ARBA" id="ARBA00022448"/>
    </source>
</evidence>
<dbReference type="PROSITE" id="PS50893">
    <property type="entry name" value="ABC_TRANSPORTER_2"/>
    <property type="match status" value="1"/>
</dbReference>
<dbReference type="EMBL" id="JAAFYZ010000311">
    <property type="protein sequence ID" value="MBS2554031.1"/>
    <property type="molecule type" value="Genomic_DNA"/>
</dbReference>
<dbReference type="CDD" id="cd03219">
    <property type="entry name" value="ABC_Mj1267_LivG_branched"/>
    <property type="match status" value="1"/>
</dbReference>
<evidence type="ECO:0000256" key="2">
    <source>
        <dbReference type="ARBA" id="ARBA00022741"/>
    </source>
</evidence>
<dbReference type="SUPFAM" id="SSF52540">
    <property type="entry name" value="P-loop containing nucleoside triphosphate hydrolases"/>
    <property type="match status" value="1"/>
</dbReference>
<proteinExistence type="predicted"/>
<dbReference type="PANTHER" id="PTHR45772">
    <property type="entry name" value="CONSERVED COMPONENT OF ABC TRANSPORTER FOR NATURAL AMINO ACIDS-RELATED"/>
    <property type="match status" value="1"/>
</dbReference>
<dbReference type="InterPro" id="IPR027417">
    <property type="entry name" value="P-loop_NTPase"/>
</dbReference>
<reference evidence="5 6" key="1">
    <citation type="submission" date="2020-02" db="EMBL/GenBank/DDBJ databases">
        <title>Acidophilic actinobacteria isolated from forest soil.</title>
        <authorList>
            <person name="Golinska P."/>
        </authorList>
    </citation>
    <scope>NUCLEOTIDE SEQUENCE [LARGE SCALE GENOMIC DNA]</scope>
    <source>
        <strain evidence="5 6">NL8</strain>
    </source>
</reference>
<gene>
    <name evidence="5" type="ORF">KGQ19_44975</name>
</gene>
<evidence type="ECO:0000256" key="3">
    <source>
        <dbReference type="ARBA" id="ARBA00022840"/>
    </source>
</evidence>
<keyword evidence="2" id="KW-0547">Nucleotide-binding</keyword>
<organism evidence="5 6">
    <name type="scientific">Catenulispora pinistramenti</name>
    <dbReference type="NCBI Taxonomy" id="2705254"/>
    <lineage>
        <taxon>Bacteria</taxon>
        <taxon>Bacillati</taxon>
        <taxon>Actinomycetota</taxon>
        <taxon>Actinomycetes</taxon>
        <taxon>Catenulisporales</taxon>
        <taxon>Catenulisporaceae</taxon>
        <taxon>Catenulispora</taxon>
    </lineage>
</organism>
<feature type="domain" description="ABC transporter" evidence="4">
    <location>
        <begin position="11"/>
        <end position="255"/>
    </location>
</feature>
<dbReference type="InterPro" id="IPR051120">
    <property type="entry name" value="ABC_AA/LPS_Transport"/>
</dbReference>
<dbReference type="PANTHER" id="PTHR45772:SF9">
    <property type="entry name" value="CONSERVED COMPONENT OF ABC TRANSPORTER FOR NATURAL AMINO ACIDS"/>
    <property type="match status" value="1"/>
</dbReference>
<keyword evidence="6" id="KW-1185">Reference proteome</keyword>
<dbReference type="RefSeq" id="WP_212021137.1">
    <property type="nucleotide sequence ID" value="NZ_JAAFYZ010000311.1"/>
</dbReference>
<dbReference type="InterPro" id="IPR003439">
    <property type="entry name" value="ABC_transporter-like_ATP-bd"/>
</dbReference>
<dbReference type="GO" id="GO:0005524">
    <property type="term" value="F:ATP binding"/>
    <property type="evidence" value="ECO:0007669"/>
    <property type="project" value="UniProtKB-KW"/>
</dbReference>
<evidence type="ECO:0000259" key="4">
    <source>
        <dbReference type="PROSITE" id="PS50893"/>
    </source>
</evidence>